<sequence length="84" mass="9657">MDNILWVGNHSRLKRHSTFVMYHGCKDKHTLIMVFSDFNHVQAICTRDFEAEGPDALWIADETTGPCRGLSMKQRADCRIHQPA</sequence>
<gene>
    <name evidence="1" type="ORF">CRI93_14820</name>
</gene>
<reference evidence="1 2" key="1">
    <citation type="submission" date="2017-10" db="EMBL/GenBank/DDBJ databases">
        <title>Draft genome of Longimonas halophila.</title>
        <authorList>
            <person name="Goh K.M."/>
            <person name="Shamsir M.S."/>
            <person name="Lim S.W."/>
        </authorList>
    </citation>
    <scope>NUCLEOTIDE SEQUENCE [LARGE SCALE GENOMIC DNA]</scope>
    <source>
        <strain evidence="1 2">KCTC 42399</strain>
    </source>
</reference>
<comment type="caution">
    <text evidence="1">The sequence shown here is derived from an EMBL/GenBank/DDBJ whole genome shotgun (WGS) entry which is preliminary data.</text>
</comment>
<keyword evidence="2" id="KW-1185">Reference proteome</keyword>
<dbReference type="EMBL" id="PDEP01000023">
    <property type="protein sequence ID" value="PEN04708.1"/>
    <property type="molecule type" value="Genomic_DNA"/>
</dbReference>
<accession>A0A2H3NI77</accession>
<organism evidence="1 2">
    <name type="scientific">Longimonas halophila</name>
    <dbReference type="NCBI Taxonomy" id="1469170"/>
    <lineage>
        <taxon>Bacteria</taxon>
        <taxon>Pseudomonadati</taxon>
        <taxon>Rhodothermota</taxon>
        <taxon>Rhodothermia</taxon>
        <taxon>Rhodothermales</taxon>
        <taxon>Salisaetaceae</taxon>
        <taxon>Longimonas</taxon>
    </lineage>
</organism>
<proteinExistence type="predicted"/>
<evidence type="ECO:0000313" key="2">
    <source>
        <dbReference type="Proteomes" id="UP000221024"/>
    </source>
</evidence>
<evidence type="ECO:0000313" key="1">
    <source>
        <dbReference type="EMBL" id="PEN04708.1"/>
    </source>
</evidence>
<dbReference type="AlphaFoldDB" id="A0A2H3NI77"/>
<name>A0A2H3NI77_9BACT</name>
<dbReference type="Proteomes" id="UP000221024">
    <property type="component" value="Unassembled WGS sequence"/>
</dbReference>
<protein>
    <submittedName>
        <fullName evidence="1">Uncharacterized protein</fullName>
    </submittedName>
</protein>